<evidence type="ECO:0000313" key="2">
    <source>
        <dbReference type="EMBL" id="VYU65498.1"/>
    </source>
</evidence>
<dbReference type="GO" id="GO:0019159">
    <property type="term" value="F:nicotinamide-nucleotide amidase activity"/>
    <property type="evidence" value="ECO:0007669"/>
    <property type="project" value="UniProtKB-EC"/>
</dbReference>
<gene>
    <name evidence="2" type="primary">pncC</name>
    <name evidence="2" type="ORF">PCLFYP37_00486</name>
</gene>
<dbReference type="Pfam" id="PF02464">
    <property type="entry name" value="CinA"/>
    <property type="match status" value="1"/>
</dbReference>
<name>A0A6N3GLK7_9BACT</name>
<evidence type="ECO:0000259" key="1">
    <source>
        <dbReference type="Pfam" id="PF02464"/>
    </source>
</evidence>
<sequence length="168" mass="18002">MMNVESKIISREISPLLWKAGETVCTAESCTSGQISAAITSVPGSSTYFKGGIVCYTNEIKTRFLGVSQELLEEKGAVSEEVVRAMFEGALEAMETTYAIAITGYAGPGGGEEAPVGTIWIAVGDKNEVTVEKLEGDDGRDMNLAKATLVALQLLLDLLKKRHPQEEE</sequence>
<dbReference type="InterPro" id="IPR008136">
    <property type="entry name" value="CinA_C"/>
</dbReference>
<dbReference type="Gene3D" id="3.90.950.20">
    <property type="entry name" value="CinA-like"/>
    <property type="match status" value="1"/>
</dbReference>
<reference evidence="2" key="1">
    <citation type="submission" date="2019-11" db="EMBL/GenBank/DDBJ databases">
        <authorList>
            <person name="Feng L."/>
        </authorList>
    </citation>
    <scope>NUCLEOTIDE SEQUENCE</scope>
    <source>
        <strain evidence="2">PclaraLFYP37</strain>
    </source>
</reference>
<dbReference type="EC" id="3.5.1.42" evidence="2"/>
<organism evidence="2">
    <name type="scientific">Paraprevotella clara</name>
    <dbReference type="NCBI Taxonomy" id="454154"/>
    <lineage>
        <taxon>Bacteria</taxon>
        <taxon>Pseudomonadati</taxon>
        <taxon>Bacteroidota</taxon>
        <taxon>Bacteroidia</taxon>
        <taxon>Bacteroidales</taxon>
        <taxon>Prevotellaceae</taxon>
        <taxon>Paraprevotella</taxon>
    </lineage>
</organism>
<dbReference type="NCBIfam" id="TIGR00199">
    <property type="entry name" value="PncC_domain"/>
    <property type="match status" value="1"/>
</dbReference>
<dbReference type="InterPro" id="IPR036653">
    <property type="entry name" value="CinA-like_C"/>
</dbReference>
<dbReference type="RefSeq" id="WP_008621661.1">
    <property type="nucleotide sequence ID" value="NZ_CABMOJ010000045.1"/>
</dbReference>
<dbReference type="GeneID" id="93558190"/>
<dbReference type="AlphaFoldDB" id="A0A6N3GLK7"/>
<accession>A0A6N3GLK7</accession>
<feature type="domain" description="CinA C-terminal" evidence="1">
    <location>
        <begin position="10"/>
        <end position="158"/>
    </location>
</feature>
<dbReference type="EMBL" id="CACRUT010000031">
    <property type="protein sequence ID" value="VYU65498.1"/>
    <property type="molecule type" value="Genomic_DNA"/>
</dbReference>
<protein>
    <submittedName>
        <fullName evidence="2">Nicotinamide-nucleotide amidohydrolase PncC</fullName>
        <ecNumber evidence="2">3.5.1.42</ecNumber>
    </submittedName>
</protein>
<keyword evidence="2" id="KW-0378">Hydrolase</keyword>
<dbReference type="SUPFAM" id="SSF142433">
    <property type="entry name" value="CinA-like"/>
    <property type="match status" value="1"/>
</dbReference>
<proteinExistence type="predicted"/>